<proteinExistence type="predicted"/>
<protein>
    <submittedName>
        <fullName evidence="1">Uncharacterized protein</fullName>
    </submittedName>
</protein>
<dbReference type="AlphaFoldDB" id="A0A315YVV2"/>
<accession>A0A315YVV2</accession>
<reference evidence="1 2" key="1">
    <citation type="submission" date="2018-03" db="EMBL/GenBank/DDBJ databases">
        <title>Genomic Encyclopedia of Archaeal and Bacterial Type Strains, Phase II (KMG-II): from individual species to whole genera.</title>
        <authorList>
            <person name="Goeker M."/>
        </authorList>
    </citation>
    <scope>NUCLEOTIDE SEQUENCE [LARGE SCALE GENOMIC DNA]</scope>
    <source>
        <strain evidence="1 2">DSM 28229</strain>
    </source>
</reference>
<name>A0A315YVV2_SEDFL</name>
<evidence type="ECO:0000313" key="1">
    <source>
        <dbReference type="EMBL" id="PWJ33668.1"/>
    </source>
</evidence>
<dbReference type="EMBL" id="QGDO01000012">
    <property type="protein sequence ID" value="PWJ33668.1"/>
    <property type="molecule type" value="Genomic_DNA"/>
</dbReference>
<dbReference type="OrthoDB" id="978343at2"/>
<dbReference type="RefSeq" id="WP_109623150.1">
    <property type="nucleotide sequence ID" value="NZ_QGDO01000012.1"/>
</dbReference>
<dbReference type="Proteomes" id="UP000245535">
    <property type="component" value="Unassembled WGS sequence"/>
</dbReference>
<comment type="caution">
    <text evidence="1">The sequence shown here is derived from an EMBL/GenBank/DDBJ whole genome shotgun (WGS) entry which is preliminary data.</text>
</comment>
<gene>
    <name evidence="1" type="ORF">BC781_11215</name>
</gene>
<sequence>MKYYSRILLFILPIFSLWSCEEDTISEDGRDTSALLKFQFKFDSTQVRLDGFGQEVEVPEGHAAICPDFNSMSVHYIEFVPTETTMVGEGAVVYKGKSQTSQVSTQFDEAIVFDEAIQSDEGEVFLEVPLKDLPVGTYKYLRVSVTYQNADVKFNLLNLSDLSEFLPDGLYNQSGTLSSFIGFNTYIGSHQVKNYSVDVNTEKEQGFWMFESDLDFGDPYIQAAYESANPVPVVQGQAPAGATTVVNLLEQFGVTVPQGSCIVTGKLTEPLVITEETDEDKLVTLSFSVNDSFEWEEVIENGEWDIDATGQFEEPVVDMGLRGLMVEVQ</sequence>
<keyword evidence="2" id="KW-1185">Reference proteome</keyword>
<organism evidence="1 2">
    <name type="scientific">Sediminitomix flava</name>
    <dbReference type="NCBI Taxonomy" id="379075"/>
    <lineage>
        <taxon>Bacteria</taxon>
        <taxon>Pseudomonadati</taxon>
        <taxon>Bacteroidota</taxon>
        <taxon>Cytophagia</taxon>
        <taxon>Cytophagales</taxon>
        <taxon>Flammeovirgaceae</taxon>
        <taxon>Sediminitomix</taxon>
    </lineage>
</organism>
<evidence type="ECO:0000313" key="2">
    <source>
        <dbReference type="Proteomes" id="UP000245535"/>
    </source>
</evidence>